<dbReference type="PANTHER" id="PTHR45588:SF1">
    <property type="entry name" value="WW DOMAIN-CONTAINING PROTEIN"/>
    <property type="match status" value="1"/>
</dbReference>
<comment type="caution">
    <text evidence="2">The sequence shown here is derived from an EMBL/GenBank/DDBJ whole genome shotgun (WGS) entry which is preliminary data.</text>
</comment>
<keyword evidence="1" id="KW-0175">Coiled coil</keyword>
<evidence type="ECO:0000256" key="1">
    <source>
        <dbReference type="SAM" id="Coils"/>
    </source>
</evidence>
<dbReference type="InterPro" id="IPR011990">
    <property type="entry name" value="TPR-like_helical_dom_sf"/>
</dbReference>
<proteinExistence type="predicted"/>
<protein>
    <recommendedName>
        <fullName evidence="4">Tetratricopeptide repeat protein</fullName>
    </recommendedName>
</protein>
<dbReference type="EMBL" id="LVXG01000067">
    <property type="protein sequence ID" value="OQP40695.1"/>
    <property type="molecule type" value="Genomic_DNA"/>
</dbReference>
<reference evidence="3" key="1">
    <citation type="submission" date="2016-04" db="EMBL/GenBank/DDBJ databases">
        <authorList>
            <person name="Chen L."/>
            <person name="Zhuang W."/>
            <person name="Wang G."/>
        </authorList>
    </citation>
    <scope>NUCLEOTIDE SEQUENCE [LARGE SCALE GENOMIC DNA]</scope>
    <source>
        <strain evidence="3">17621</strain>
    </source>
</reference>
<dbReference type="Proteomes" id="UP000192610">
    <property type="component" value="Unassembled WGS sequence"/>
</dbReference>
<name>A0A1V9E452_9BACT</name>
<dbReference type="PANTHER" id="PTHR45588">
    <property type="entry name" value="TPR DOMAIN-CONTAINING PROTEIN"/>
    <property type="match status" value="1"/>
</dbReference>
<sequence>MNIFKLIITVGLIASTSLTACRGKKQPALAKEISAINLKTGNVVLCGPDDKSVGKVSFIISGDDSIINQFNFGVALLHSFEYDEAEKVFAQIIHRDPRCAMAYWGVAMANYHPLWTPPEIPELTKGAKALEIGRSIEPKTPRETDYINALTDYYSNWEKLDHRTRCNQYEAAMQKLQQKYPNDKETAIFYALALDAAADPADKTYANQKKAGQILNGLYAGMPYHPGIIHYLIHTYDVPELAQLALPAAQKYASIAPASAHAQHMPSHIFTRLGMWDDCIQSNLASIAAARCYAENAGIKGHWDEELHGMDYLVYAYLQKKDLKKAKEQWDYLNTFKAVSPPNLKGAYTFAAIPVRYVLENRLWKEATQLTTTPAGFPMQQFPWQLSIIHFARLLGFVHLNQLDSARNELATMNQLHNDLVAKKESYKANQVDIQLKASEGWIAWKAGNPALALERMGLAAEMEDKTEKHPVTPGEVLPARELLGDLFLEIKQPEKALAAYQADLEKHPNRYNGLNSAALAAAQCGKQDLADYYAKQLKVITAPKTAIAKTE</sequence>
<gene>
    <name evidence="2" type="ORF">A4H97_13810</name>
</gene>
<feature type="coiled-coil region" evidence="1">
    <location>
        <begin position="159"/>
        <end position="186"/>
    </location>
</feature>
<dbReference type="AlphaFoldDB" id="A0A1V9E452"/>
<dbReference type="PROSITE" id="PS51257">
    <property type="entry name" value="PROKAR_LIPOPROTEIN"/>
    <property type="match status" value="1"/>
</dbReference>
<dbReference type="SUPFAM" id="SSF48452">
    <property type="entry name" value="TPR-like"/>
    <property type="match status" value="2"/>
</dbReference>
<evidence type="ECO:0000313" key="3">
    <source>
        <dbReference type="Proteomes" id="UP000192610"/>
    </source>
</evidence>
<dbReference type="Gene3D" id="1.25.40.10">
    <property type="entry name" value="Tetratricopeptide repeat domain"/>
    <property type="match status" value="2"/>
</dbReference>
<keyword evidence="3" id="KW-1185">Reference proteome</keyword>
<dbReference type="RefSeq" id="WP_081203666.1">
    <property type="nucleotide sequence ID" value="NZ_FOCZ01000007.1"/>
</dbReference>
<accession>A0A1V9E452</accession>
<evidence type="ECO:0008006" key="4">
    <source>
        <dbReference type="Google" id="ProtNLM"/>
    </source>
</evidence>
<dbReference type="STRING" id="354355.SAMN05660816_04295"/>
<evidence type="ECO:0000313" key="2">
    <source>
        <dbReference type="EMBL" id="OQP40695.1"/>
    </source>
</evidence>
<dbReference type="OrthoDB" id="9778494at2"/>
<organism evidence="2 3">
    <name type="scientific">Niastella yeongjuensis</name>
    <dbReference type="NCBI Taxonomy" id="354355"/>
    <lineage>
        <taxon>Bacteria</taxon>
        <taxon>Pseudomonadati</taxon>
        <taxon>Bacteroidota</taxon>
        <taxon>Chitinophagia</taxon>
        <taxon>Chitinophagales</taxon>
        <taxon>Chitinophagaceae</taxon>
        <taxon>Niastella</taxon>
    </lineage>
</organism>